<gene>
    <name evidence="2" type="ORF">CR513_18153</name>
</gene>
<feature type="non-terminal residue" evidence="2">
    <location>
        <position position="1"/>
    </location>
</feature>
<sequence>MPQSKTSKHRWGKASVVSLRSGRELSQQAALQQRPRPTDAEFEPDADLLARSVPLPFPTQTLSARKPEIEEDLLKMFQKVEINIPLLDDIKQIPKYAKFLKELCEFTKQLIRNNMKFQEDIYAALQDLHLKRFGQTPSQTIPNPTEENISGKELPPYVHKRKRMKGRVEYGGIVSALTKYEATARLQQTLPKKC</sequence>
<dbReference type="Proteomes" id="UP000257109">
    <property type="component" value="Unassembled WGS sequence"/>
</dbReference>
<feature type="compositionally biased region" description="Basic residues" evidence="1">
    <location>
        <begin position="1"/>
        <end position="12"/>
    </location>
</feature>
<comment type="caution">
    <text evidence="2">The sequence shown here is derived from an EMBL/GenBank/DDBJ whole genome shotgun (WGS) entry which is preliminary data.</text>
</comment>
<proteinExistence type="predicted"/>
<accession>A0A371H7U8</accession>
<reference evidence="2" key="1">
    <citation type="submission" date="2018-05" db="EMBL/GenBank/DDBJ databases">
        <title>Draft genome of Mucuna pruriens seed.</title>
        <authorList>
            <person name="Nnadi N.E."/>
            <person name="Vos R."/>
            <person name="Hasami M.H."/>
            <person name="Devisetty U.K."/>
            <person name="Aguiy J.C."/>
        </authorList>
    </citation>
    <scope>NUCLEOTIDE SEQUENCE [LARGE SCALE GENOMIC DNA]</scope>
    <source>
        <strain evidence="2">JCA_2017</strain>
    </source>
</reference>
<keyword evidence="3" id="KW-1185">Reference proteome</keyword>
<feature type="region of interest" description="Disordered" evidence="1">
    <location>
        <begin position="1"/>
        <end position="41"/>
    </location>
</feature>
<evidence type="ECO:0000313" key="2">
    <source>
        <dbReference type="EMBL" id="RDX98869.1"/>
    </source>
</evidence>
<evidence type="ECO:0000313" key="3">
    <source>
        <dbReference type="Proteomes" id="UP000257109"/>
    </source>
</evidence>
<dbReference type="OrthoDB" id="1436830at2759"/>
<dbReference type="AlphaFoldDB" id="A0A371H7U8"/>
<protein>
    <submittedName>
        <fullName evidence="2">Uncharacterized protein</fullName>
    </submittedName>
</protein>
<dbReference type="EMBL" id="QJKJ01003351">
    <property type="protein sequence ID" value="RDX98869.1"/>
    <property type="molecule type" value="Genomic_DNA"/>
</dbReference>
<organism evidence="2 3">
    <name type="scientific">Mucuna pruriens</name>
    <name type="common">Velvet bean</name>
    <name type="synonym">Dolichos pruriens</name>
    <dbReference type="NCBI Taxonomy" id="157652"/>
    <lineage>
        <taxon>Eukaryota</taxon>
        <taxon>Viridiplantae</taxon>
        <taxon>Streptophyta</taxon>
        <taxon>Embryophyta</taxon>
        <taxon>Tracheophyta</taxon>
        <taxon>Spermatophyta</taxon>
        <taxon>Magnoliopsida</taxon>
        <taxon>eudicotyledons</taxon>
        <taxon>Gunneridae</taxon>
        <taxon>Pentapetalae</taxon>
        <taxon>rosids</taxon>
        <taxon>fabids</taxon>
        <taxon>Fabales</taxon>
        <taxon>Fabaceae</taxon>
        <taxon>Papilionoideae</taxon>
        <taxon>50 kb inversion clade</taxon>
        <taxon>NPAAA clade</taxon>
        <taxon>indigoferoid/millettioid clade</taxon>
        <taxon>Phaseoleae</taxon>
        <taxon>Mucuna</taxon>
    </lineage>
</organism>
<name>A0A371H7U8_MUCPR</name>
<evidence type="ECO:0000256" key="1">
    <source>
        <dbReference type="SAM" id="MobiDB-lite"/>
    </source>
</evidence>